<keyword evidence="7" id="KW-1185">Reference proteome</keyword>
<accession>A0A238JY09</accession>
<feature type="domain" description="Pirin N-terminal" evidence="4">
    <location>
        <begin position="7"/>
        <end position="119"/>
    </location>
</feature>
<keyword evidence="6" id="KW-0223">Dioxygenase</keyword>
<keyword evidence="6" id="KW-0560">Oxidoreductase</keyword>
<dbReference type="CDD" id="cd02910">
    <property type="entry name" value="cupin_Yhhw_N"/>
    <property type="match status" value="1"/>
</dbReference>
<dbReference type="GO" id="GO:0008127">
    <property type="term" value="F:quercetin 2,3-dioxygenase activity"/>
    <property type="evidence" value="ECO:0007669"/>
    <property type="project" value="UniProtKB-EC"/>
</dbReference>
<evidence type="ECO:0000259" key="5">
    <source>
        <dbReference type="Pfam" id="PF17954"/>
    </source>
</evidence>
<dbReference type="CDD" id="cd20311">
    <property type="entry name" value="cupin_Yhhw_C"/>
    <property type="match status" value="1"/>
</dbReference>
<dbReference type="GO" id="GO:0046872">
    <property type="term" value="F:metal ion binding"/>
    <property type="evidence" value="ECO:0007669"/>
    <property type="project" value="UniProtKB-KW"/>
</dbReference>
<dbReference type="InterPro" id="IPR041602">
    <property type="entry name" value="Quercetinase_C"/>
</dbReference>
<sequence>MKYLRSARSRGHANFGWLNSKHSFSFGQYHDPAHMGFGSLRVINDDQVTAGRGFDTHPHANMEIMTYVTKGALEHRDSMGKASIIKPGDLQVMSAGTGVSHSEFNASQTDPVHFLQIWVVPETQGLKPSYDQRHFDDLGGKLRLLASRGGRGGSLTVHQDIDLYASHLEANETANLPLREGRGVWVQLVKGALVVNDQVMQPGDGLALAEETHVAISATQDAEFLLFDLAL</sequence>
<evidence type="ECO:0000313" key="7">
    <source>
        <dbReference type="Proteomes" id="UP000220836"/>
    </source>
</evidence>
<dbReference type="PANTHER" id="PTHR43212:SF3">
    <property type="entry name" value="QUERCETIN 2,3-DIOXYGENASE"/>
    <property type="match status" value="1"/>
</dbReference>
<keyword evidence="2" id="KW-0479">Metal-binding</keyword>
<evidence type="ECO:0000256" key="1">
    <source>
        <dbReference type="ARBA" id="ARBA00008416"/>
    </source>
</evidence>
<comment type="cofactor">
    <cofactor evidence="2">
        <name>Fe cation</name>
        <dbReference type="ChEBI" id="CHEBI:24875"/>
    </cofactor>
    <text evidence="2">Binds 1 Fe cation per subunit.</text>
</comment>
<feature type="binding site" evidence="2">
    <location>
        <position position="57"/>
    </location>
    <ligand>
        <name>Fe cation</name>
        <dbReference type="ChEBI" id="CHEBI:24875"/>
    </ligand>
</feature>
<dbReference type="SUPFAM" id="SSF51182">
    <property type="entry name" value="RmlC-like cupins"/>
    <property type="match status" value="1"/>
</dbReference>
<name>A0A238JY09_9RHOB</name>
<dbReference type="PIRSF" id="PIRSF006232">
    <property type="entry name" value="Pirin"/>
    <property type="match status" value="1"/>
</dbReference>
<evidence type="ECO:0000256" key="3">
    <source>
        <dbReference type="RuleBase" id="RU003457"/>
    </source>
</evidence>
<comment type="similarity">
    <text evidence="1 3">Belongs to the pirin family.</text>
</comment>
<feature type="binding site" evidence="2">
    <location>
        <position position="59"/>
    </location>
    <ligand>
        <name>Fe cation</name>
        <dbReference type="ChEBI" id="CHEBI:24875"/>
    </ligand>
</feature>
<gene>
    <name evidence="6" type="primary">yhhW_1</name>
    <name evidence="6" type="ORF">PEV8663_00507</name>
</gene>
<dbReference type="OrthoDB" id="9780903at2"/>
<feature type="binding site" evidence="2">
    <location>
        <position position="101"/>
    </location>
    <ligand>
        <name>Fe cation</name>
        <dbReference type="ChEBI" id="CHEBI:24875"/>
    </ligand>
</feature>
<dbReference type="InterPro" id="IPR003829">
    <property type="entry name" value="Pirin_N_dom"/>
</dbReference>
<dbReference type="Pfam" id="PF17954">
    <property type="entry name" value="Pirin_C_2"/>
    <property type="match status" value="1"/>
</dbReference>
<proteinExistence type="inferred from homology"/>
<dbReference type="EMBL" id="FXYH01000002">
    <property type="protein sequence ID" value="SMX35540.1"/>
    <property type="molecule type" value="Genomic_DNA"/>
</dbReference>
<dbReference type="InterPro" id="IPR014710">
    <property type="entry name" value="RmlC-like_jellyroll"/>
</dbReference>
<evidence type="ECO:0000259" key="4">
    <source>
        <dbReference type="Pfam" id="PF02678"/>
    </source>
</evidence>
<dbReference type="Proteomes" id="UP000220836">
    <property type="component" value="Unassembled WGS sequence"/>
</dbReference>
<organism evidence="6 7">
    <name type="scientific">Pelagimonas varians</name>
    <dbReference type="NCBI Taxonomy" id="696760"/>
    <lineage>
        <taxon>Bacteria</taxon>
        <taxon>Pseudomonadati</taxon>
        <taxon>Pseudomonadota</taxon>
        <taxon>Alphaproteobacteria</taxon>
        <taxon>Rhodobacterales</taxon>
        <taxon>Roseobacteraceae</taxon>
        <taxon>Pelagimonas</taxon>
    </lineage>
</organism>
<feature type="binding site" evidence="2">
    <location>
        <position position="103"/>
    </location>
    <ligand>
        <name>Fe cation</name>
        <dbReference type="ChEBI" id="CHEBI:24875"/>
    </ligand>
</feature>
<dbReference type="Pfam" id="PF02678">
    <property type="entry name" value="Pirin"/>
    <property type="match status" value="1"/>
</dbReference>
<reference evidence="6 7" key="1">
    <citation type="submission" date="2017-05" db="EMBL/GenBank/DDBJ databases">
        <authorList>
            <person name="Song R."/>
            <person name="Chenine A.L."/>
            <person name="Ruprecht R.M."/>
        </authorList>
    </citation>
    <scope>NUCLEOTIDE SEQUENCE [LARGE SCALE GENOMIC DNA]</scope>
    <source>
        <strain evidence="6 7">CECT 8663</strain>
    </source>
</reference>
<feature type="domain" description="Quercetin 2,3-dioxygenase C-terminal cupin" evidence="5">
    <location>
        <begin position="144"/>
        <end position="229"/>
    </location>
</feature>
<dbReference type="RefSeq" id="WP_097803063.1">
    <property type="nucleotide sequence ID" value="NZ_FXYH01000002.1"/>
</dbReference>
<dbReference type="InterPro" id="IPR012093">
    <property type="entry name" value="Pirin"/>
</dbReference>
<dbReference type="InterPro" id="IPR011051">
    <property type="entry name" value="RmlC_Cupin_sf"/>
</dbReference>
<dbReference type="PANTHER" id="PTHR43212">
    <property type="entry name" value="QUERCETIN 2,3-DIOXYGENASE"/>
    <property type="match status" value="1"/>
</dbReference>
<dbReference type="Gene3D" id="2.60.120.10">
    <property type="entry name" value="Jelly Rolls"/>
    <property type="match status" value="2"/>
</dbReference>
<evidence type="ECO:0000313" key="6">
    <source>
        <dbReference type="EMBL" id="SMX35540.1"/>
    </source>
</evidence>
<dbReference type="AlphaFoldDB" id="A0A238JY09"/>
<keyword evidence="2" id="KW-0408">Iron</keyword>
<dbReference type="EC" id="1.13.11.24" evidence="6"/>
<protein>
    <submittedName>
        <fullName evidence="6">Quercetin 2,3-dioxygenase</fullName>
        <ecNumber evidence="6">1.13.11.24</ecNumber>
    </submittedName>
</protein>
<evidence type="ECO:0000256" key="2">
    <source>
        <dbReference type="PIRSR" id="PIRSR006232-1"/>
    </source>
</evidence>